<reference evidence="1 2" key="1">
    <citation type="submission" date="2012-05" db="EMBL/GenBank/DDBJ databases">
        <title>Finished chromosome of genome of Oscillatoria sp. PCC 7112.</title>
        <authorList>
            <consortium name="US DOE Joint Genome Institute"/>
            <person name="Gugger M."/>
            <person name="Coursin T."/>
            <person name="Rippka R."/>
            <person name="Tandeau De Marsac N."/>
            <person name="Huntemann M."/>
            <person name="Wei C.-L."/>
            <person name="Han J."/>
            <person name="Detter J.C."/>
            <person name="Han C."/>
            <person name="Tapia R."/>
            <person name="Davenport K."/>
            <person name="Daligault H."/>
            <person name="Erkkila T."/>
            <person name="Gu W."/>
            <person name="Munk A.C.C."/>
            <person name="Teshima H."/>
            <person name="Xu Y."/>
            <person name="Chain P."/>
            <person name="Chen A."/>
            <person name="Krypides N."/>
            <person name="Mavromatis K."/>
            <person name="Markowitz V."/>
            <person name="Szeto E."/>
            <person name="Ivanova N."/>
            <person name="Mikhailova N."/>
            <person name="Ovchinnikova G."/>
            <person name="Pagani I."/>
            <person name="Pati A."/>
            <person name="Goodwin L."/>
            <person name="Peters L."/>
            <person name="Pitluck S."/>
            <person name="Woyke T."/>
            <person name="Kerfeld C."/>
        </authorList>
    </citation>
    <scope>NUCLEOTIDE SEQUENCE [LARGE SCALE GENOMIC DNA]</scope>
    <source>
        <strain evidence="1 2">PCC 7112</strain>
    </source>
</reference>
<protein>
    <submittedName>
        <fullName evidence="1">Uncharacterized protein</fullName>
    </submittedName>
</protein>
<dbReference type="RefSeq" id="WP_015178730.1">
    <property type="nucleotide sequence ID" value="NC_019729.1"/>
</dbReference>
<dbReference type="HOGENOM" id="CLU_1794513_0_0_3"/>
<dbReference type="OrthoDB" id="486547at2"/>
<organism evidence="1 2">
    <name type="scientific">Phormidium nigroviride PCC 7112</name>
    <dbReference type="NCBI Taxonomy" id="179408"/>
    <lineage>
        <taxon>Bacteria</taxon>
        <taxon>Bacillati</taxon>
        <taxon>Cyanobacteriota</taxon>
        <taxon>Cyanophyceae</taxon>
        <taxon>Oscillatoriophycideae</taxon>
        <taxon>Oscillatoriales</taxon>
        <taxon>Oscillatoriaceae</taxon>
        <taxon>Phormidium</taxon>
    </lineage>
</organism>
<sequence>MTKRRSQNTHNSRNTRQSLTASGWLKPQRWQISKKEAAEALRMPVNRIVKVYPKQHQVIVVYLNKKGQKCSSFFSYRLFARWEQEAIAAIASCQNQQILAPLEVIVQYDLKHFKYPVAIANAIWEALLNHIRHLNREQRLSLACA</sequence>
<dbReference type="KEGG" id="oni:Osc7112_5265"/>
<evidence type="ECO:0000313" key="2">
    <source>
        <dbReference type="Proteomes" id="UP000010478"/>
    </source>
</evidence>
<keyword evidence="2" id="KW-1185">Reference proteome</keyword>
<proteinExistence type="predicted"/>
<dbReference type="eggNOG" id="ENOG50338SE">
    <property type="taxonomic scope" value="Bacteria"/>
</dbReference>
<dbReference type="Proteomes" id="UP000010478">
    <property type="component" value="Chromosome"/>
</dbReference>
<accession>K9VQN0</accession>
<dbReference type="AlphaFoldDB" id="K9VQN0"/>
<evidence type="ECO:0000313" key="1">
    <source>
        <dbReference type="EMBL" id="AFZ09515.1"/>
    </source>
</evidence>
<dbReference type="EMBL" id="CP003614">
    <property type="protein sequence ID" value="AFZ09515.1"/>
    <property type="molecule type" value="Genomic_DNA"/>
</dbReference>
<gene>
    <name evidence="1" type="ORF">Osc7112_5265</name>
</gene>
<name>K9VQN0_9CYAN</name>